<dbReference type="HOGENOM" id="CLU_2720118_0_0_6"/>
<evidence type="ECO:0000256" key="1">
    <source>
        <dbReference type="SAM" id="Phobius"/>
    </source>
</evidence>
<proteinExistence type="predicted"/>
<organism evidence="2 3">
    <name type="scientific">Shimwellia blattae (strain ATCC 29907 / DSM 4481 / JCM 1650 / NBRC 105725 / CDC 9005-74)</name>
    <name type="common">Escherichia blattae</name>
    <dbReference type="NCBI Taxonomy" id="630626"/>
    <lineage>
        <taxon>Bacteria</taxon>
        <taxon>Pseudomonadati</taxon>
        <taxon>Pseudomonadota</taxon>
        <taxon>Gammaproteobacteria</taxon>
        <taxon>Enterobacterales</taxon>
        <taxon>Enterobacteriaceae</taxon>
        <taxon>Shimwellia</taxon>
    </lineage>
</organism>
<gene>
    <name evidence="2" type="ordered locus">EBL_c00480</name>
</gene>
<sequence>MQQGRVIMALLLIYFTGNGGLFAIYSLLVDNYSSFCISFLRFSLIFLILSSYILIIHAHLVISGYYSGKTWT</sequence>
<evidence type="ECO:0000313" key="2">
    <source>
        <dbReference type="EMBL" id="AFJ45185.1"/>
    </source>
</evidence>
<dbReference type="KEGG" id="ebt:EBL_c00480"/>
<dbReference type="Proteomes" id="UP000001955">
    <property type="component" value="Chromosome"/>
</dbReference>
<accession>I2B3T1</accession>
<keyword evidence="1" id="KW-0812">Transmembrane</keyword>
<keyword evidence="1" id="KW-1133">Transmembrane helix</keyword>
<dbReference type="AlphaFoldDB" id="I2B3T1"/>
<protein>
    <submittedName>
        <fullName evidence="2">Uncharacterized protein</fullName>
    </submittedName>
</protein>
<reference evidence="2 3" key="1">
    <citation type="journal article" date="2012" name="J. Bacteriol.">
        <title>Complete genome sequence of the B12-producing Shimwellia blattae strain DSM 4481, isolated from a cockroach.</title>
        <authorList>
            <person name="Brzuszkiewicz E."/>
            <person name="Waschkowitz T."/>
            <person name="Wiezer A."/>
            <person name="Daniel R."/>
        </authorList>
    </citation>
    <scope>NUCLEOTIDE SEQUENCE [LARGE SCALE GENOMIC DNA]</scope>
    <source>
        <strain evidence="3">ATCC 29907 / DSM 4481 / JCM 1650 / NBRC 105725 / CDC 9005-74</strain>
    </source>
</reference>
<dbReference type="STRING" id="630626.EBL_c00480"/>
<feature type="transmembrane region" description="Helical" evidence="1">
    <location>
        <begin position="6"/>
        <end position="28"/>
    </location>
</feature>
<dbReference type="EMBL" id="CP001560">
    <property type="protein sequence ID" value="AFJ45185.1"/>
    <property type="molecule type" value="Genomic_DNA"/>
</dbReference>
<feature type="transmembrane region" description="Helical" evidence="1">
    <location>
        <begin position="40"/>
        <end position="66"/>
    </location>
</feature>
<keyword evidence="3" id="KW-1185">Reference proteome</keyword>
<name>I2B3T1_SHIBC</name>
<evidence type="ECO:0000313" key="3">
    <source>
        <dbReference type="Proteomes" id="UP000001955"/>
    </source>
</evidence>
<keyword evidence="1" id="KW-0472">Membrane</keyword>